<dbReference type="Proteomes" id="UP000717328">
    <property type="component" value="Unassembled WGS sequence"/>
</dbReference>
<protein>
    <recommendedName>
        <fullName evidence="2">Sfi1 spindle body domain-containing protein</fullName>
    </recommendedName>
</protein>
<feature type="domain" description="Sfi1 spindle body" evidence="2">
    <location>
        <begin position="404"/>
        <end position="684"/>
    </location>
</feature>
<feature type="compositionally biased region" description="Pro residues" evidence="1">
    <location>
        <begin position="908"/>
        <end position="924"/>
    </location>
</feature>
<organism evidence="3 4">
    <name type="scientific">Sphagnurus paluster</name>
    <dbReference type="NCBI Taxonomy" id="117069"/>
    <lineage>
        <taxon>Eukaryota</taxon>
        <taxon>Fungi</taxon>
        <taxon>Dikarya</taxon>
        <taxon>Basidiomycota</taxon>
        <taxon>Agaricomycotina</taxon>
        <taxon>Agaricomycetes</taxon>
        <taxon>Agaricomycetidae</taxon>
        <taxon>Agaricales</taxon>
        <taxon>Tricholomatineae</taxon>
        <taxon>Lyophyllaceae</taxon>
        <taxon>Sphagnurus</taxon>
    </lineage>
</organism>
<feature type="region of interest" description="Disordered" evidence="1">
    <location>
        <begin position="157"/>
        <end position="190"/>
    </location>
</feature>
<feature type="region of interest" description="Disordered" evidence="1">
    <location>
        <begin position="892"/>
        <end position="1037"/>
    </location>
</feature>
<feature type="compositionally biased region" description="Basic and acidic residues" evidence="1">
    <location>
        <begin position="1004"/>
        <end position="1022"/>
    </location>
</feature>
<proteinExistence type="predicted"/>
<feature type="region of interest" description="Disordered" evidence="1">
    <location>
        <begin position="1"/>
        <end position="39"/>
    </location>
</feature>
<dbReference type="OrthoDB" id="1933281at2759"/>
<evidence type="ECO:0000313" key="4">
    <source>
        <dbReference type="Proteomes" id="UP000717328"/>
    </source>
</evidence>
<keyword evidence="4" id="KW-1185">Reference proteome</keyword>
<feature type="region of interest" description="Disordered" evidence="1">
    <location>
        <begin position="212"/>
        <end position="260"/>
    </location>
</feature>
<comment type="caution">
    <text evidence="3">The sequence shown here is derived from an EMBL/GenBank/DDBJ whole genome shotgun (WGS) entry which is preliminary data.</text>
</comment>
<reference evidence="3" key="1">
    <citation type="submission" date="2021-02" db="EMBL/GenBank/DDBJ databases">
        <authorList>
            <person name="Nieuwenhuis M."/>
            <person name="Van De Peppel L.J.J."/>
        </authorList>
    </citation>
    <scope>NUCLEOTIDE SEQUENCE</scope>
    <source>
        <strain evidence="3">D49</strain>
    </source>
</reference>
<reference evidence="3" key="2">
    <citation type="submission" date="2021-10" db="EMBL/GenBank/DDBJ databases">
        <title>Phylogenomics reveals ancestral predisposition of the termite-cultivated fungus Termitomyces towards a domesticated lifestyle.</title>
        <authorList>
            <person name="Auxier B."/>
            <person name="Grum-Grzhimaylo A."/>
            <person name="Cardenas M.E."/>
            <person name="Lodge J.D."/>
            <person name="Laessoe T."/>
            <person name="Pedersen O."/>
            <person name="Smith M.E."/>
            <person name="Kuyper T.W."/>
            <person name="Franco-Molano E.A."/>
            <person name="Baroni T.J."/>
            <person name="Aanen D.K."/>
        </authorList>
    </citation>
    <scope>NUCLEOTIDE SEQUENCE</scope>
    <source>
        <strain evidence="3">D49</strain>
    </source>
</reference>
<sequence>MSLFRPTRASPPSKPARLPEHPAYKVTADISRSSSASVPELSGLSRDEIDLLDAVIERAGSSATTFLTVFKAYTDVLRERGLDPHEVLYYGKLLKLGTMRGRSWGDKWNAVKRQFNQGSGGGLANVDYGDDHKGITRNKLPPRPSLQIDDTFTLHSHADESEASSSTVEDNRPPMGLLDTPPAPISDTTDALENGSLIITPIRARKLVPSLRPTPRSWKAEPPESEENYAPSVTPPSYRAATRQARATSKPPSGSLSQSPITEVHTRMPIITPASARKAVAMARERRGSVMNEEDAWNKIRMQRDEAEADEFRKDRLMERCWEVWKQGFQWIITTNQQIGEARDNLILRIHLQRWRTRTASRREIYKQIINLSNTRCLRKLINTWRSRLREKQQNKWRQGMRQKMKIIREIHERKLRKDAWAKWRQSYRWKKRVSAIAELDNIADHAYGANQEKAVVKCWNHWRNAMEMRNSERTMSDRIALRLMGEAMSAWYKNMHDRMTATEFYNLVLMRTMIRSWKSSKRRIQTMENRALKHVARQDGVLLRAVSRVWKARERGKLLARVRASRLIKNTWSLWQERLQQQKQNQDLAVAFSLRADSDAVGSALRTWRDVYATHQNAHSFAMQYDSAQLRYKMLLKWRIQLREKLKLIKMARMADKFFATRCAWRTWHDALKARAREKRVEEFKKHGLERIFRSWFHRAQQQKQRGTAEQVIKDLVNQRILKEALRVWTNRVIEIKLRELEVTQESNLVIQTLALKRWHAAYARHAEELSLMENYLMVKRDEHMRRLFNRWLTHTRITRHRRITLKQKEDEMKLNMLGTAWDKWRDRFSDEKLRPIEHTVVIQTQRNALFRSFGLWHAKTKSLPAIRFHANNVKIKHFEIWRQAMPRALQAKKAREMDKKHRSVPTVPPGPSPGVFPRPPVQRPLYGKEQPSPSDRFKTRPSAVSLLRTNTIPAVEKSPGPRFLTRAPSPVRSKGSSVDRAPIPVRDVSPSRPAPSTTSDIVKGEGTRSRLWLELRDVQRRPRPSSLHSRARDPL</sequence>
<accession>A0A9P7GQT9</accession>
<gene>
    <name evidence="3" type="ORF">H0H81_001142</name>
</gene>
<evidence type="ECO:0000256" key="1">
    <source>
        <dbReference type="SAM" id="MobiDB-lite"/>
    </source>
</evidence>
<evidence type="ECO:0000313" key="3">
    <source>
        <dbReference type="EMBL" id="KAG5654501.1"/>
    </source>
</evidence>
<feature type="compositionally biased region" description="Polar residues" evidence="1">
    <location>
        <begin position="245"/>
        <end position="260"/>
    </location>
</feature>
<dbReference type="EMBL" id="JABCKI010000006">
    <property type="protein sequence ID" value="KAG5654501.1"/>
    <property type="molecule type" value="Genomic_DNA"/>
</dbReference>
<evidence type="ECO:0000259" key="2">
    <source>
        <dbReference type="Pfam" id="PF08457"/>
    </source>
</evidence>
<name>A0A9P7GQT9_9AGAR</name>
<dbReference type="Pfam" id="PF08457">
    <property type="entry name" value="Sfi1"/>
    <property type="match status" value="1"/>
</dbReference>
<dbReference type="AlphaFoldDB" id="A0A9P7GQT9"/>
<dbReference type="InterPro" id="IPR013665">
    <property type="entry name" value="Sfi1_dom"/>
</dbReference>